<keyword evidence="3" id="KW-0949">S-adenosyl-L-methionine</keyword>
<keyword evidence="4" id="KW-0479">Metal-binding</keyword>
<dbReference type="InterPro" id="IPR052097">
    <property type="entry name" value="SET-MYND_domain_protein"/>
</dbReference>
<dbReference type="Gene3D" id="6.10.140.2220">
    <property type="match status" value="1"/>
</dbReference>
<dbReference type="EMBL" id="AMYB01000007">
    <property type="protein sequence ID" value="OAD00161.1"/>
    <property type="molecule type" value="Genomic_DNA"/>
</dbReference>
<keyword evidence="1" id="KW-0489">Methyltransferase</keyword>
<evidence type="ECO:0000256" key="5">
    <source>
        <dbReference type="ARBA" id="ARBA00022771"/>
    </source>
</evidence>
<dbReference type="SUPFAM" id="SSF82199">
    <property type="entry name" value="SET domain"/>
    <property type="match status" value="1"/>
</dbReference>
<sequence length="481" mass="54546">MQRQQDTDQTSTPAWDLQAGKGKWSKVMEKTQEGKGTFCVAKEKINQGEQLLTEEPFMRQIDEKYKTTRCHYCFGELKKATSRSCRSKECQWKTKYCSEDCERHAWTRGHQWLCRIPELSTQDADIVFAVEGYFVSKSQNQDILPDLVSNRDAFDANLVKGYRDKLTQVAPALDLTDSAIDNIITILFQIKCNAFAVKTAQSVDVDATFVVSREFLTLGRALYLSASKVNHDCDPNALVSFGDGATNPCQLKIQCVKGPIEKGNEITISYGPLASVHSKEDRLKKLKESYQFDCKCNACKDTSNKKSPESIYKCQICKKGRLYRQQSKCGECGQEPHWPYFIKTESEIQVLKQKQDFIKAYKLQSDIYHDDTLALGQTADRIAMYACNSGQWEIASNYAIKSLTVARQVYGKLSVEAAEEMMKLSTILLNLCLTTGKRKKEAIAHIKGTIITYKILGLDKTMPEDIDELEQMMTHLMFIAL</sequence>
<dbReference type="Pfam" id="PF00856">
    <property type="entry name" value="SET"/>
    <property type="match status" value="1"/>
</dbReference>
<evidence type="ECO:0000259" key="9">
    <source>
        <dbReference type="PROSITE" id="PS50865"/>
    </source>
</evidence>
<dbReference type="AlphaFoldDB" id="A0A168INN3"/>
<keyword evidence="5 7" id="KW-0863">Zinc-finger</keyword>
<dbReference type="VEuPathDB" id="FungiDB:MUCCIDRAFT_165964"/>
<keyword evidence="11" id="KW-1185">Reference proteome</keyword>
<evidence type="ECO:0000256" key="3">
    <source>
        <dbReference type="ARBA" id="ARBA00022691"/>
    </source>
</evidence>
<dbReference type="InterPro" id="IPR001214">
    <property type="entry name" value="SET_dom"/>
</dbReference>
<comment type="caution">
    <text evidence="10">The sequence shown here is derived from an EMBL/GenBank/DDBJ whole genome shotgun (WGS) entry which is preliminary data.</text>
</comment>
<evidence type="ECO:0000256" key="2">
    <source>
        <dbReference type="ARBA" id="ARBA00022679"/>
    </source>
</evidence>
<dbReference type="PROSITE" id="PS50280">
    <property type="entry name" value="SET"/>
    <property type="match status" value="1"/>
</dbReference>
<dbReference type="STRING" id="747725.A0A168INN3"/>
<accession>A0A168INN3</accession>
<proteinExistence type="predicted"/>
<organism evidence="10 11">
    <name type="scientific">Mucor lusitanicus CBS 277.49</name>
    <dbReference type="NCBI Taxonomy" id="747725"/>
    <lineage>
        <taxon>Eukaryota</taxon>
        <taxon>Fungi</taxon>
        <taxon>Fungi incertae sedis</taxon>
        <taxon>Mucoromycota</taxon>
        <taxon>Mucoromycotina</taxon>
        <taxon>Mucoromycetes</taxon>
        <taxon>Mucorales</taxon>
        <taxon>Mucorineae</taxon>
        <taxon>Mucoraceae</taxon>
        <taxon>Mucor</taxon>
    </lineage>
</organism>
<keyword evidence="6" id="KW-0862">Zinc</keyword>
<keyword evidence="2" id="KW-0808">Transferase</keyword>
<name>A0A168INN3_MUCCL</name>
<dbReference type="InterPro" id="IPR002893">
    <property type="entry name" value="Znf_MYND"/>
</dbReference>
<evidence type="ECO:0000313" key="11">
    <source>
        <dbReference type="Proteomes" id="UP000077051"/>
    </source>
</evidence>
<gene>
    <name evidence="10" type="ORF">MUCCIDRAFT_165964</name>
</gene>
<feature type="domain" description="MYND-type" evidence="9">
    <location>
        <begin position="70"/>
        <end position="114"/>
    </location>
</feature>
<dbReference type="PANTHER" id="PTHR46165">
    <property type="entry name" value="SET AND MYND DOMAIN-CONTAINING PROTEIN 4"/>
    <property type="match status" value="1"/>
</dbReference>
<dbReference type="PANTHER" id="PTHR46165:SF2">
    <property type="entry name" value="SET AND MYND DOMAIN-CONTAINING PROTEIN 4"/>
    <property type="match status" value="1"/>
</dbReference>
<dbReference type="InterPro" id="IPR046341">
    <property type="entry name" value="SET_dom_sf"/>
</dbReference>
<feature type="domain" description="SET" evidence="8">
    <location>
        <begin position="25"/>
        <end position="271"/>
    </location>
</feature>
<dbReference type="Proteomes" id="UP000077051">
    <property type="component" value="Unassembled WGS sequence"/>
</dbReference>
<dbReference type="GO" id="GO:0042826">
    <property type="term" value="F:histone deacetylase binding"/>
    <property type="evidence" value="ECO:0007669"/>
    <property type="project" value="TreeGrafter"/>
</dbReference>
<dbReference type="Gene3D" id="2.170.270.10">
    <property type="entry name" value="SET domain"/>
    <property type="match status" value="1"/>
</dbReference>
<dbReference type="GO" id="GO:0008270">
    <property type="term" value="F:zinc ion binding"/>
    <property type="evidence" value="ECO:0007669"/>
    <property type="project" value="UniProtKB-KW"/>
</dbReference>
<evidence type="ECO:0008006" key="12">
    <source>
        <dbReference type="Google" id="ProtNLM"/>
    </source>
</evidence>
<evidence type="ECO:0000313" key="10">
    <source>
        <dbReference type="EMBL" id="OAD00161.1"/>
    </source>
</evidence>
<dbReference type="PROSITE" id="PS50865">
    <property type="entry name" value="ZF_MYND_2"/>
    <property type="match status" value="1"/>
</dbReference>
<dbReference type="GO" id="GO:0032259">
    <property type="term" value="P:methylation"/>
    <property type="evidence" value="ECO:0007669"/>
    <property type="project" value="UniProtKB-KW"/>
</dbReference>
<evidence type="ECO:0000256" key="4">
    <source>
        <dbReference type="ARBA" id="ARBA00022723"/>
    </source>
</evidence>
<dbReference type="GO" id="GO:0005634">
    <property type="term" value="C:nucleus"/>
    <property type="evidence" value="ECO:0007669"/>
    <property type="project" value="TreeGrafter"/>
</dbReference>
<evidence type="ECO:0000259" key="8">
    <source>
        <dbReference type="PROSITE" id="PS50280"/>
    </source>
</evidence>
<evidence type="ECO:0000256" key="1">
    <source>
        <dbReference type="ARBA" id="ARBA00022603"/>
    </source>
</evidence>
<dbReference type="GO" id="GO:0008168">
    <property type="term" value="F:methyltransferase activity"/>
    <property type="evidence" value="ECO:0007669"/>
    <property type="project" value="UniProtKB-KW"/>
</dbReference>
<dbReference type="Gene3D" id="1.10.220.160">
    <property type="match status" value="1"/>
</dbReference>
<dbReference type="GO" id="GO:0005737">
    <property type="term" value="C:cytoplasm"/>
    <property type="evidence" value="ECO:0007669"/>
    <property type="project" value="TreeGrafter"/>
</dbReference>
<dbReference type="OrthoDB" id="265717at2759"/>
<evidence type="ECO:0000256" key="6">
    <source>
        <dbReference type="ARBA" id="ARBA00022833"/>
    </source>
</evidence>
<protein>
    <recommendedName>
        <fullName evidence="12">MYND-type domain-containing protein</fullName>
    </recommendedName>
</protein>
<evidence type="ECO:0000256" key="7">
    <source>
        <dbReference type="PROSITE-ProRule" id="PRU00134"/>
    </source>
</evidence>
<reference evidence="10 11" key="1">
    <citation type="submission" date="2015-06" db="EMBL/GenBank/DDBJ databases">
        <title>Expansion of signal transduction pathways in fungi by whole-genome duplication.</title>
        <authorList>
            <consortium name="DOE Joint Genome Institute"/>
            <person name="Corrochano L.M."/>
            <person name="Kuo A."/>
            <person name="Marcet-Houben M."/>
            <person name="Polaino S."/>
            <person name="Salamov A."/>
            <person name="Villalobos J.M."/>
            <person name="Alvarez M.I."/>
            <person name="Avalos J."/>
            <person name="Benito E.P."/>
            <person name="Benoit I."/>
            <person name="Burger G."/>
            <person name="Camino L.P."/>
            <person name="Canovas D."/>
            <person name="Cerda-Olmedo E."/>
            <person name="Cheng J.-F."/>
            <person name="Dominguez A."/>
            <person name="Elias M."/>
            <person name="Eslava A.P."/>
            <person name="Glaser F."/>
            <person name="Grimwood J."/>
            <person name="Gutierrez G."/>
            <person name="Heitman J."/>
            <person name="Henrissat B."/>
            <person name="Iturriaga E.A."/>
            <person name="Lang B.F."/>
            <person name="Lavin J.L."/>
            <person name="Lee S."/>
            <person name="Li W."/>
            <person name="Lindquist E."/>
            <person name="Lopez-Garcia S."/>
            <person name="Luque E.M."/>
            <person name="Marcos A.T."/>
            <person name="Martin J."/>
            <person name="Mccluskey K."/>
            <person name="Medina H.R."/>
            <person name="Miralles-Duran A."/>
            <person name="Miyazaki A."/>
            <person name="Munoz-Torres E."/>
            <person name="Oguiza J.A."/>
            <person name="Ohm R."/>
            <person name="Olmedo M."/>
            <person name="Orejas M."/>
            <person name="Ortiz-Castellanos L."/>
            <person name="Pisabarro A.G."/>
            <person name="Rodriguez-Romero J."/>
            <person name="Ruiz-Herrera J."/>
            <person name="Ruiz-Vazquez R."/>
            <person name="Sanz C."/>
            <person name="Schackwitz W."/>
            <person name="Schmutz J."/>
            <person name="Shahriari M."/>
            <person name="Shelest E."/>
            <person name="Silva-Franco F."/>
            <person name="Soanes D."/>
            <person name="Syed K."/>
            <person name="Tagua V.G."/>
            <person name="Talbot N.J."/>
            <person name="Thon M."/>
            <person name="De Vries R.P."/>
            <person name="Wiebenga A."/>
            <person name="Yadav J.S."/>
            <person name="Braun E.L."/>
            <person name="Baker S."/>
            <person name="Garre V."/>
            <person name="Horwitz B."/>
            <person name="Torres-Martinez S."/>
            <person name="Idnurm A."/>
            <person name="Herrera-Estrella A."/>
            <person name="Gabaldon T."/>
            <person name="Grigoriev I.V."/>
        </authorList>
    </citation>
    <scope>NUCLEOTIDE SEQUENCE [LARGE SCALE GENOMIC DNA]</scope>
    <source>
        <strain evidence="10 11">CBS 277.49</strain>
    </source>
</reference>